<protein>
    <recommendedName>
        <fullName evidence="3">amidase</fullName>
        <ecNumber evidence="3">3.5.1.4</ecNumber>
    </recommendedName>
</protein>
<evidence type="ECO:0000256" key="4">
    <source>
        <dbReference type="ARBA" id="ARBA00022801"/>
    </source>
</evidence>
<feature type="active site" description="Charge relay system" evidence="5">
    <location>
        <position position="211"/>
    </location>
</feature>
<dbReference type="SUPFAM" id="SSF75304">
    <property type="entry name" value="Amidase signature (AS) enzymes"/>
    <property type="match status" value="1"/>
</dbReference>
<feature type="domain" description="Amidase" evidence="6">
    <location>
        <begin position="80"/>
        <end position="529"/>
    </location>
</feature>
<dbReference type="InterPro" id="IPR023631">
    <property type="entry name" value="Amidase_dom"/>
</dbReference>
<comment type="catalytic activity">
    <reaction evidence="1">
        <text>a monocarboxylic acid amide + H2O = a monocarboxylate + NH4(+)</text>
        <dbReference type="Rhea" id="RHEA:12020"/>
        <dbReference type="ChEBI" id="CHEBI:15377"/>
        <dbReference type="ChEBI" id="CHEBI:28938"/>
        <dbReference type="ChEBI" id="CHEBI:35757"/>
        <dbReference type="ChEBI" id="CHEBI:83628"/>
        <dbReference type="EC" id="3.5.1.4"/>
    </reaction>
</comment>
<dbReference type="Gene3D" id="3.90.1300.10">
    <property type="entry name" value="Amidase signature (AS) domain"/>
    <property type="match status" value="1"/>
</dbReference>
<dbReference type="InterPro" id="IPR036928">
    <property type="entry name" value="AS_sf"/>
</dbReference>
<feature type="active site" description="Charge relay system" evidence="5">
    <location>
        <position position="136"/>
    </location>
</feature>
<evidence type="ECO:0000313" key="8">
    <source>
        <dbReference type="Proteomes" id="UP001152646"/>
    </source>
</evidence>
<feature type="active site" description="Acyl-ester intermediate" evidence="5">
    <location>
        <position position="235"/>
    </location>
</feature>
<evidence type="ECO:0000256" key="5">
    <source>
        <dbReference type="PIRSR" id="PIRSR001221-1"/>
    </source>
</evidence>
<name>A0A9W4IEL9_9EURO</name>
<dbReference type="Proteomes" id="UP001152646">
    <property type="component" value="Unassembled WGS sequence"/>
</dbReference>
<accession>A0A9W4IEL9</accession>
<evidence type="ECO:0000313" key="7">
    <source>
        <dbReference type="EMBL" id="CAG8264913.1"/>
    </source>
</evidence>
<dbReference type="GO" id="GO:0004040">
    <property type="term" value="F:amidase activity"/>
    <property type="evidence" value="ECO:0007669"/>
    <property type="project" value="UniProtKB-EC"/>
</dbReference>
<comment type="similarity">
    <text evidence="2">Belongs to the amidase family.</text>
</comment>
<dbReference type="Pfam" id="PF01425">
    <property type="entry name" value="Amidase"/>
    <property type="match status" value="1"/>
</dbReference>
<dbReference type="OrthoDB" id="6428749at2759"/>
<organism evidence="7 8">
    <name type="scientific">Penicillium salamii</name>
    <dbReference type="NCBI Taxonomy" id="1612424"/>
    <lineage>
        <taxon>Eukaryota</taxon>
        <taxon>Fungi</taxon>
        <taxon>Dikarya</taxon>
        <taxon>Ascomycota</taxon>
        <taxon>Pezizomycotina</taxon>
        <taxon>Eurotiomycetes</taxon>
        <taxon>Eurotiomycetidae</taxon>
        <taxon>Eurotiales</taxon>
        <taxon>Aspergillaceae</taxon>
        <taxon>Penicillium</taxon>
    </lineage>
</organism>
<keyword evidence="4" id="KW-0378">Hydrolase</keyword>
<dbReference type="InterPro" id="IPR020556">
    <property type="entry name" value="Amidase_CS"/>
</dbReference>
<evidence type="ECO:0000259" key="6">
    <source>
        <dbReference type="Pfam" id="PF01425"/>
    </source>
</evidence>
<dbReference type="EMBL" id="CAJVPA010000044">
    <property type="protein sequence ID" value="CAG8264913.1"/>
    <property type="molecule type" value="Genomic_DNA"/>
</dbReference>
<gene>
    <name evidence="7" type="ORF">PSALAMII_LOCUS1088</name>
</gene>
<comment type="caution">
    <text evidence="7">The sequence shown here is derived from an EMBL/GenBank/DDBJ whole genome shotgun (WGS) entry which is preliminary data.</text>
</comment>
<dbReference type="PANTHER" id="PTHR46072:SF1">
    <property type="entry name" value="AMIDASE"/>
    <property type="match status" value="1"/>
</dbReference>
<sequence length="546" mass="59835">MTITVTTPSYLDRCTQKRDDQYALIPSEWRIDPIPSIESEPNALPIIRNILSQQELSLTEETDIGILLRKLSSGQLSSLELTRAFAKRAALAHQLTTCCTEIFFKEAFTSAQELDNHLATTGKTVGPLHGLPVSIKDLFSVKGVDTSIGWVGLTNNPETADKSVARTLRRLGAVLYVKTNLPQSMMMSDSYNHVFGQCVNPFNRALISGGSSGGEGTLVAARGSVLGIGTDLGGSIRIPAALCGLYGLSPSPGRHPYERGNPGQDIVRSVAGPMACTLETIERYMEALPEARPWEVDQHVAPVPWRQSLASPVAKRLKIGFVVDDGAVKVQPPIARAMKEVIEALKEAGHEVFEWDASSHSHGYDLWAKAIFSDGGEGCRKKIELTGEPLVEGMLVGKPENTLTTSETHQLNADKYKFESMYLDQWLSSGVDALIMPSTPWVGYKPWTWVKSNAYVGYTSIWNLLGYAALAMPITTSSREKDIPDQEWLDHVPRNAGDEFNKQQYDIDLVEGMPVGIQVVGGRYGEEKCVAVAKAINQAMQKRVDF</sequence>
<dbReference type="EC" id="3.5.1.4" evidence="3"/>
<dbReference type="PROSITE" id="PS00571">
    <property type="entry name" value="AMIDASES"/>
    <property type="match status" value="1"/>
</dbReference>
<evidence type="ECO:0000256" key="1">
    <source>
        <dbReference type="ARBA" id="ARBA00001311"/>
    </source>
</evidence>
<dbReference type="PIRSF" id="PIRSF001221">
    <property type="entry name" value="Amidase_fungi"/>
    <property type="match status" value="1"/>
</dbReference>
<reference evidence="7" key="1">
    <citation type="submission" date="2021-07" db="EMBL/GenBank/DDBJ databases">
        <authorList>
            <person name="Branca A.L. A."/>
        </authorList>
    </citation>
    <scope>NUCLEOTIDE SEQUENCE</scope>
</reference>
<dbReference type="AlphaFoldDB" id="A0A9W4IEL9"/>
<evidence type="ECO:0000256" key="2">
    <source>
        <dbReference type="ARBA" id="ARBA00009199"/>
    </source>
</evidence>
<proteinExistence type="inferred from homology"/>
<evidence type="ECO:0000256" key="3">
    <source>
        <dbReference type="ARBA" id="ARBA00012922"/>
    </source>
</evidence>
<dbReference type="PANTHER" id="PTHR46072">
    <property type="entry name" value="AMIDASE-RELATED-RELATED"/>
    <property type="match status" value="1"/>
</dbReference>